<dbReference type="Pfam" id="PF03237">
    <property type="entry name" value="Terminase_6N"/>
    <property type="match status" value="1"/>
</dbReference>
<reference evidence="1" key="1">
    <citation type="submission" date="2020-03" db="EMBL/GenBank/DDBJ databases">
        <title>The deep terrestrial virosphere.</title>
        <authorList>
            <person name="Holmfeldt K."/>
            <person name="Nilsson E."/>
            <person name="Simone D."/>
            <person name="Lopez-Fernandez M."/>
            <person name="Wu X."/>
            <person name="de Brujin I."/>
            <person name="Lundin D."/>
            <person name="Andersson A."/>
            <person name="Bertilsson S."/>
            <person name="Dopson M."/>
        </authorList>
    </citation>
    <scope>NUCLEOTIDE SEQUENCE</scope>
    <source>
        <strain evidence="1">TM448A01998</strain>
    </source>
</reference>
<evidence type="ECO:0000313" key="1">
    <source>
        <dbReference type="EMBL" id="QJA51141.1"/>
    </source>
</evidence>
<dbReference type="EMBL" id="MT144240">
    <property type="protein sequence ID" value="QJA51141.1"/>
    <property type="molecule type" value="Genomic_DNA"/>
</dbReference>
<organism evidence="1">
    <name type="scientific">viral metagenome</name>
    <dbReference type="NCBI Taxonomy" id="1070528"/>
    <lineage>
        <taxon>unclassified sequences</taxon>
        <taxon>metagenomes</taxon>
        <taxon>organismal metagenomes</taxon>
    </lineage>
</organism>
<proteinExistence type="predicted"/>
<dbReference type="AlphaFoldDB" id="A0A6H1ZUQ1"/>
<name>A0A6H1ZUQ1_9ZZZZ</name>
<accession>A0A6H1ZUQ1</accession>
<protein>
    <submittedName>
        <fullName evidence="1">Putative terminase</fullName>
    </submittedName>
</protein>
<gene>
    <name evidence="1" type="ORF">TM448A01998_0002</name>
</gene>
<dbReference type="Gene3D" id="3.30.420.280">
    <property type="match status" value="1"/>
</dbReference>
<sequence>MPNIQQFITGEDNSRYMAAKQMEELEVELRALAIQNCDYLSFAKIVNPKFLPYRHNIMLAEHLEAVVAGDINRLMVFEPPRHGKSEQVSRILPAYYLFKHPDKWVGLTSYGASLATGMSRNAKSNYARVAGRVKSKAGQERKDGVEEWQTMVGGGMWAAGVGGAMTGKGFHLGIVDDPIKNAEEAFSNTIREKQKEWWESTFYTRAEPDAAIVLVQTRWHEEDLSGWLLEVMEKESPEHWTIINLPAIKDKHHYMWPVTCNIVPDWRRDGEALCPERYDVVALRRLMHGEGGYFAEALYQQRPSSVTGKGRIHYAFDSDNISEEVASWRKPMVVRGRWVGDPEIWVGMDFNVNPMSAVICRKVADQLHQFDEIEIEDSGTEEMCQEIERRYPGSVINVCPDPSGKARKTSAVVGRTDFTIISGPKAKGGHEFKLYAPAAAPPRADRYNNINVLCGESGYAPRYFVHPRCKRTIKCLLRYSYKPNTSIPEDNAGLDHMPAALGYLVSWLFPVRGDTKLKDLRRRM</sequence>